<feature type="region of interest" description="Disordered" evidence="22">
    <location>
        <begin position="179"/>
        <end position="201"/>
    </location>
</feature>
<dbReference type="EC" id="3.2.1.-" evidence="21"/>
<evidence type="ECO:0000256" key="10">
    <source>
        <dbReference type="ARBA" id="ARBA00022737"/>
    </source>
</evidence>
<evidence type="ECO:0000259" key="24">
    <source>
        <dbReference type="Pfam" id="PF03372"/>
    </source>
</evidence>
<evidence type="ECO:0000256" key="12">
    <source>
        <dbReference type="ARBA" id="ARBA00022842"/>
    </source>
</evidence>
<dbReference type="SMART" id="SM00185">
    <property type="entry name" value="ARM"/>
    <property type="match status" value="4"/>
</dbReference>
<dbReference type="FunFam" id="3.60.10.10:FF:000016">
    <property type="entry name" value="Carbon catabolite repressor protein 4 1"/>
    <property type="match status" value="1"/>
</dbReference>
<evidence type="ECO:0000256" key="4">
    <source>
        <dbReference type="ARBA" id="ARBA00004496"/>
    </source>
</evidence>
<feature type="active site" description="Proton donor" evidence="19">
    <location>
        <position position="676"/>
    </location>
</feature>
<dbReference type="InterPro" id="IPR036691">
    <property type="entry name" value="Endo/exonu/phosph_ase_sf"/>
</dbReference>
<feature type="region of interest" description="Disordered" evidence="22">
    <location>
        <begin position="1643"/>
        <end position="1687"/>
    </location>
</feature>
<dbReference type="GO" id="GO:0005737">
    <property type="term" value="C:cytoplasm"/>
    <property type="evidence" value="ECO:0007669"/>
    <property type="project" value="UniProtKB-SubCell"/>
</dbReference>
<feature type="disulfide bond" evidence="20">
    <location>
        <begin position="626"/>
        <end position="662"/>
    </location>
</feature>
<dbReference type="SUPFAM" id="SSF48371">
    <property type="entry name" value="ARM repeat"/>
    <property type="match status" value="1"/>
</dbReference>
<feature type="active site" evidence="19">
    <location>
        <position position="562"/>
    </location>
</feature>
<evidence type="ECO:0000256" key="18">
    <source>
        <dbReference type="ARBA" id="ARBA00054840"/>
    </source>
</evidence>
<dbReference type="InterPro" id="IPR001382">
    <property type="entry name" value="Glyco_hydro_47"/>
</dbReference>
<evidence type="ECO:0000256" key="21">
    <source>
        <dbReference type="RuleBase" id="RU361193"/>
    </source>
</evidence>
<evidence type="ECO:0000256" key="20">
    <source>
        <dbReference type="PIRSR" id="PIRSR601382-3"/>
    </source>
</evidence>
<feature type="transmembrane region" description="Helical" evidence="23">
    <location>
        <begin position="787"/>
        <end position="813"/>
    </location>
</feature>
<evidence type="ECO:0000256" key="6">
    <source>
        <dbReference type="ARBA" id="ARBA00007658"/>
    </source>
</evidence>
<evidence type="ECO:0000256" key="8">
    <source>
        <dbReference type="ARBA" id="ARBA00022722"/>
    </source>
</evidence>
<evidence type="ECO:0000256" key="15">
    <source>
        <dbReference type="ARBA" id="ARBA00023157"/>
    </source>
</evidence>
<evidence type="ECO:0000256" key="19">
    <source>
        <dbReference type="PIRSR" id="PIRSR601382-1"/>
    </source>
</evidence>
<dbReference type="Gene3D" id="3.60.10.10">
    <property type="entry name" value="Endonuclease/exonuclease/phosphatase"/>
    <property type="match status" value="1"/>
</dbReference>
<evidence type="ECO:0000256" key="3">
    <source>
        <dbReference type="ARBA" id="ARBA00004123"/>
    </source>
</evidence>
<keyword evidence="7" id="KW-0963">Cytoplasm</keyword>
<reference evidence="25 26" key="1">
    <citation type="submission" date="2024-10" db="EMBL/GenBank/DDBJ databases">
        <title>Updated reference genomes for cyclostephanoid diatoms.</title>
        <authorList>
            <person name="Roberts W.R."/>
            <person name="Alverson A.J."/>
        </authorList>
    </citation>
    <scope>NUCLEOTIDE SEQUENCE [LARGE SCALE GENOMIC DNA]</scope>
    <source>
        <strain evidence="25 26">AJA232-27</strain>
    </source>
</reference>
<evidence type="ECO:0000256" key="7">
    <source>
        <dbReference type="ARBA" id="ARBA00022490"/>
    </source>
</evidence>
<dbReference type="PANTHER" id="PTHR11742:SF6">
    <property type="entry name" value="MANNOSYL-OLIGOSACCHARIDE ALPHA-1,2-MANNOSIDASE IA-RELATED"/>
    <property type="match status" value="1"/>
</dbReference>
<keyword evidence="14" id="KW-0805">Transcription regulation</keyword>
<dbReference type="InterPro" id="IPR050749">
    <property type="entry name" value="Glycosyl_Hydrolase_47"/>
</dbReference>
<evidence type="ECO:0000256" key="16">
    <source>
        <dbReference type="ARBA" id="ARBA00023163"/>
    </source>
</evidence>
<dbReference type="SUPFAM" id="SSF56219">
    <property type="entry name" value="DNase I-like"/>
    <property type="match status" value="1"/>
</dbReference>
<accession>A0ABD3N682</accession>
<organism evidence="25 26">
    <name type="scientific">Discostella pseudostelligera</name>
    <dbReference type="NCBI Taxonomy" id="259834"/>
    <lineage>
        <taxon>Eukaryota</taxon>
        <taxon>Sar</taxon>
        <taxon>Stramenopiles</taxon>
        <taxon>Ochrophyta</taxon>
        <taxon>Bacillariophyta</taxon>
        <taxon>Coscinodiscophyceae</taxon>
        <taxon>Thalassiosirophycidae</taxon>
        <taxon>Stephanodiscales</taxon>
        <taxon>Stephanodiscaceae</taxon>
        <taxon>Discostella</taxon>
    </lineage>
</organism>
<feature type="transmembrane region" description="Helical" evidence="23">
    <location>
        <begin position="54"/>
        <end position="77"/>
    </location>
</feature>
<evidence type="ECO:0000313" key="26">
    <source>
        <dbReference type="Proteomes" id="UP001530293"/>
    </source>
</evidence>
<keyword evidence="16" id="KW-0804">Transcription</keyword>
<feature type="active site" evidence="19">
    <location>
        <position position="700"/>
    </location>
</feature>
<keyword evidence="17" id="KW-0539">Nucleus</keyword>
<dbReference type="InterPro" id="IPR016024">
    <property type="entry name" value="ARM-type_fold"/>
</dbReference>
<dbReference type="EMBL" id="JALLBG020000046">
    <property type="protein sequence ID" value="KAL3770062.1"/>
    <property type="molecule type" value="Genomic_DNA"/>
</dbReference>
<evidence type="ECO:0000313" key="25">
    <source>
        <dbReference type="EMBL" id="KAL3770062.1"/>
    </source>
</evidence>
<keyword evidence="8" id="KW-0540">Nuclease</keyword>
<feature type="domain" description="Endonuclease/exonuclease/phosphatase" evidence="24">
    <location>
        <begin position="1814"/>
        <end position="2115"/>
    </location>
</feature>
<comment type="cofactor">
    <cofactor evidence="2">
        <name>Mg(2+)</name>
        <dbReference type="ChEBI" id="CHEBI:18420"/>
    </cofactor>
</comment>
<feature type="region of interest" description="Disordered" evidence="22">
    <location>
        <begin position="930"/>
        <end position="957"/>
    </location>
</feature>
<dbReference type="Gene3D" id="1.50.10.10">
    <property type="match status" value="1"/>
</dbReference>
<feature type="compositionally biased region" description="Basic and acidic residues" evidence="22">
    <location>
        <begin position="186"/>
        <end position="201"/>
    </location>
</feature>
<dbReference type="GO" id="GO:0004518">
    <property type="term" value="F:nuclease activity"/>
    <property type="evidence" value="ECO:0007669"/>
    <property type="project" value="UniProtKB-KW"/>
</dbReference>
<evidence type="ECO:0000256" key="9">
    <source>
        <dbReference type="ARBA" id="ARBA00022723"/>
    </source>
</evidence>
<proteinExistence type="inferred from homology"/>
<dbReference type="InterPro" id="IPR005135">
    <property type="entry name" value="Endo/exonuclease/phosphatase"/>
</dbReference>
<evidence type="ECO:0000256" key="22">
    <source>
        <dbReference type="SAM" id="MobiDB-lite"/>
    </source>
</evidence>
<dbReference type="InterPro" id="IPR036026">
    <property type="entry name" value="Seven-hairpin_glycosidases"/>
</dbReference>
<evidence type="ECO:0000256" key="2">
    <source>
        <dbReference type="ARBA" id="ARBA00001946"/>
    </source>
</evidence>
<feature type="region of interest" description="Disordered" evidence="22">
    <location>
        <begin position="1693"/>
        <end position="1712"/>
    </location>
</feature>
<dbReference type="SUPFAM" id="SSF48225">
    <property type="entry name" value="Seven-hairpin glycosidases"/>
    <property type="match status" value="1"/>
</dbReference>
<evidence type="ECO:0000256" key="11">
    <source>
        <dbReference type="ARBA" id="ARBA00022801"/>
    </source>
</evidence>
<comment type="cofactor">
    <cofactor evidence="1">
        <name>Ca(2+)</name>
        <dbReference type="ChEBI" id="CHEBI:29108"/>
    </cofactor>
</comment>
<protein>
    <recommendedName>
        <fullName evidence="21">alpha-1,2-Mannosidase</fullName>
        <ecNumber evidence="21">3.2.1.-</ecNumber>
    </recommendedName>
</protein>
<dbReference type="GO" id="GO:0005634">
    <property type="term" value="C:nucleus"/>
    <property type="evidence" value="ECO:0007669"/>
    <property type="project" value="UniProtKB-SubCell"/>
</dbReference>
<comment type="function">
    <text evidence="18">Acts as a catalytic component of the CCR4-NOT core complex, which in the nucleus seems to be a general transcription factor, and in the cytoplasm the major mRNA deadenylase involved in mRNA turnover.</text>
</comment>
<dbReference type="InterPro" id="IPR012341">
    <property type="entry name" value="6hp_glycosidase-like_sf"/>
</dbReference>
<keyword evidence="26" id="KW-1185">Reference proteome</keyword>
<feature type="compositionally biased region" description="Polar residues" evidence="22">
    <location>
        <begin position="946"/>
        <end position="957"/>
    </location>
</feature>
<name>A0ABD3N682_9STRA</name>
<evidence type="ECO:0000256" key="14">
    <source>
        <dbReference type="ARBA" id="ARBA00023015"/>
    </source>
</evidence>
<keyword evidence="23" id="KW-1133">Transmembrane helix</keyword>
<dbReference type="PRINTS" id="PR00747">
    <property type="entry name" value="GLYHDRLASE47"/>
</dbReference>
<dbReference type="GO" id="GO:0016798">
    <property type="term" value="F:hydrolase activity, acting on glycosyl bonds"/>
    <property type="evidence" value="ECO:0007669"/>
    <property type="project" value="UniProtKB-KW"/>
</dbReference>
<keyword evidence="23" id="KW-0812">Transmembrane</keyword>
<dbReference type="Proteomes" id="UP001530293">
    <property type="component" value="Unassembled WGS sequence"/>
</dbReference>
<evidence type="ECO:0000256" key="23">
    <source>
        <dbReference type="SAM" id="Phobius"/>
    </source>
</evidence>
<dbReference type="GO" id="GO:0046872">
    <property type="term" value="F:metal ion binding"/>
    <property type="evidence" value="ECO:0007669"/>
    <property type="project" value="UniProtKB-KW"/>
</dbReference>
<comment type="similarity">
    <text evidence="6 21">Belongs to the glycosyl hydrolase 47 family.</text>
</comment>
<evidence type="ECO:0000256" key="5">
    <source>
        <dbReference type="ARBA" id="ARBA00004922"/>
    </source>
</evidence>
<dbReference type="FunFam" id="1.50.10.10:FF:000055">
    <property type="entry name" value="alpha-1,2-Mannosidase"/>
    <property type="match status" value="1"/>
</dbReference>
<dbReference type="InterPro" id="IPR000225">
    <property type="entry name" value="Armadillo"/>
</dbReference>
<gene>
    <name evidence="25" type="ORF">ACHAWU_005889</name>
</gene>
<evidence type="ECO:0000256" key="17">
    <source>
        <dbReference type="ARBA" id="ARBA00023242"/>
    </source>
</evidence>
<dbReference type="InterPro" id="IPR011989">
    <property type="entry name" value="ARM-like"/>
</dbReference>
<keyword evidence="11 21" id="KW-0378">Hydrolase</keyword>
<dbReference type="PANTHER" id="PTHR11742">
    <property type="entry name" value="MANNOSYL-OLIGOSACCHARIDE ALPHA-1,2-MANNOSIDASE-RELATED"/>
    <property type="match status" value="1"/>
</dbReference>
<comment type="caution">
    <text evidence="25">The sequence shown here is derived from an EMBL/GenBank/DDBJ whole genome shotgun (WGS) entry which is preliminary data.</text>
</comment>
<keyword evidence="10" id="KW-0677">Repeat</keyword>
<evidence type="ECO:0000256" key="1">
    <source>
        <dbReference type="ARBA" id="ARBA00001913"/>
    </source>
</evidence>
<dbReference type="Pfam" id="PF03372">
    <property type="entry name" value="Exo_endo_phos"/>
    <property type="match status" value="1"/>
</dbReference>
<sequence length="2131" mass="234297">MSISSILNLSNGGYSSYGGGASPTGPSLDRRRGITTRTNKSLLQRILQLDTPQCILILVLVCGTIFTCGLVFGHHVLGTPQIHDVGNSNNKGNNNNGHKVAESSPLAAAMSNAALTDPYMQNLVLESAKADAIEKKEEMEALQKHHGDAHLVGAHFLRGGLQPGDANYNPHHHIDDVVSEEDEEADKVNAGEERRQPDSKENMHNHFAEALKHELDVVKQGEAKIFESMHNQFAQAVEAEHKAVNSIKSEVDSLKERAKGILHGGSSNLVGSSNASSGTNAGELLESGGGDLQYYPYMTAAVPTNYDFQRYEPLGGNRFVEYKNGNSPYQITDKLIAQSDELARSRRYHVVAAMKHIWKNYKDLAFGKDELHPISGSATSNWGGMGTTLVDALDTLWLMGLKDEFWEARDWVRDHLSHASVGSVSVFETTIRSLGGLLSAYDLSGDEAFLQKADELGSLLVKAYDTPSGLPRGSIDLQTGHSNNFSWNNNAFILAELGTQQIEYRYLARASGKDDYAKKTMKVFDILHDIQLPDGLFFQNIQEGNGKPSFVGSKVSFGAMSDSVYEYLLKVWIQGGRKESMYREMWDKSMEGMHEKLVQKSTPNGLTYIADLNNGGLDHKMDHLACFMGGSLALSAYTDPRGLESPRAQRDLRTAKALTYTCYQMYARTNTGIAPEYARFKGGNDMTVPGDAPFYILRPETVEAFYYLSKLTGDPIYREWGWEVFQSIEKYCKTRYGYGSLRNVDDSNSVEDRMESFFLAETLKYLHLLFDPDSEIDVLNKVREVSFVFNLLVAAFGTNTSLIPHSLISLNCSMYSIRRLTHSRYLKLTSSKHIHLLSLIFVYLIIDCLVAALSHLVLSHPNSLNGKRDRSNRSQFQNWLALLDGYVGTDGKVDVNIEAGTNSKSKTDSDGEKVFEALVQIGRCCRFGDNSSDQDSGIDDGEGNNKPPNDNTKCMTSSGNPLPYLTIFQRSSSIYSLMSFLSILDPTQLSNHAPTDATIQILSATARTLSSILVNNLTNDDYKCIQIRSELRDLFVPALCRLVCLVGGIVKNLICSSAEVEVDCVDGAPASGDNVSSFSLLLCELLQLATNATRGCESAKVTWVQSTLLPELSNDAVLSSTGATKRGGVAVIVSCLSMTLDNDGHHTRVLIEACQLLASLCRYDDFRDATSTTNKPNASSAHEHAMEFYRAGALPLLSKIAKCALLELGKCDLGDCSTTNDGDLTTTNVISERLASSVLTALRVLAVNDDIIQTMVALGILPIVIEALQLGLSDTEIDEHMQKRKQRIVAPSLGLLRNLSGNDEIKTNLCLGSTNDHGSKSSTPSILPHILHAMKAFSSTALIQEHACGTLAAMALRRPANARAILDAGGPRWVLTAMKRHDTIVNVQRQGALAIRNIVSRLLRGLPDDDASNTSTSVETGGIGDEQRSSIRDAFLELGAEDVLRNIAGRHQGSVDEAYAALRDLGCKVSMVKFNADELQDGQKSVGIARTMMFGQKHNTNFRPVYEESAGLIDGVDNAVSGFGVDRPVEGCNLRPHAYMYGKKLDDRESASNHNLSKVCREPPPNHEFSYRWFRGPLVEPCAYEGCPRRTSFSPHEWSNHALGGSGCSLQCVSAQSSLYKSTFCNASCFVKAWKTQYTVHSDVPQGRSSTPIRRISGSYVDDDDARSVGSTGSGLSAHFNTPGTPREICDDVQGTPRIRDPSQSGYGNEYGGQSEEWVEISNAQVYIPNADDIGRKLKLEAAAYSVDSGELLMHRVVKTDLVLSRTPDPEKRNLVNAKAAAGGGARFRIVTYNILAEIYATQQQYPYADLWCLSWDFRFQNLIREIVDVGPDVVCLQEVQADHYESHLYNAMHEAGFEGVYKQKTRQAMGMTGKVDGCALFWRRTKFHLIESYSIEFNELAQRQVTTVMGLNPRSEEGAAILSKLSKDNVAQLVVLELAQQSMASRTNREPVNQVCIANTHLYSNKDCPDVKLWQTLHLLQELETFVMARGTNLPLMICGDFNSTPDSAVYDLLSRQSVHPGHPDVNAGEDNGPNVLPDIMNITHSHMLGSVYLSVLGEEPKFTNYTMQFKGVLDYMWYSTQNLRPLSAAPIPDESALTRHGVALPSTQYSSDHIIQISDMQIMLGGGAR</sequence>
<keyword evidence="15 20" id="KW-1015">Disulfide bond</keyword>
<dbReference type="Gene3D" id="1.25.10.10">
    <property type="entry name" value="Leucine-rich Repeat Variant"/>
    <property type="match status" value="1"/>
</dbReference>
<comment type="subcellular location">
    <subcellularLocation>
        <location evidence="4">Cytoplasm</location>
    </subcellularLocation>
    <subcellularLocation>
        <location evidence="3">Nucleus</location>
    </subcellularLocation>
</comment>
<feature type="transmembrane region" description="Helical" evidence="23">
    <location>
        <begin position="834"/>
        <end position="858"/>
    </location>
</feature>
<keyword evidence="21" id="KW-0326">Glycosidase</keyword>
<evidence type="ECO:0000256" key="13">
    <source>
        <dbReference type="ARBA" id="ARBA00022884"/>
    </source>
</evidence>
<keyword evidence="13" id="KW-0694">RNA-binding</keyword>
<dbReference type="GO" id="GO:0003723">
    <property type="term" value="F:RNA binding"/>
    <property type="evidence" value="ECO:0007669"/>
    <property type="project" value="UniProtKB-KW"/>
</dbReference>
<keyword evidence="12" id="KW-0460">Magnesium</keyword>
<keyword evidence="9" id="KW-0479">Metal-binding</keyword>
<keyword evidence="23" id="KW-0472">Membrane</keyword>
<feature type="compositionally biased region" description="Polar residues" evidence="22">
    <location>
        <begin position="1669"/>
        <end position="1684"/>
    </location>
</feature>
<comment type="pathway">
    <text evidence="5">Protein modification; protein glycosylation.</text>
</comment>
<feature type="active site" description="Proton donor" evidence="19">
    <location>
        <position position="428"/>
    </location>
</feature>
<dbReference type="Pfam" id="PF01532">
    <property type="entry name" value="Glyco_hydro_47"/>
    <property type="match status" value="1"/>
</dbReference>